<dbReference type="EC" id="3.1.4.-" evidence="3"/>
<accession>A0AAV0AQU8</accession>
<evidence type="ECO:0000313" key="7">
    <source>
        <dbReference type="Proteomes" id="UP001153365"/>
    </source>
</evidence>
<feature type="domain" description="PDEase" evidence="5">
    <location>
        <begin position="261"/>
        <end position="628"/>
    </location>
</feature>
<evidence type="ECO:0000313" key="6">
    <source>
        <dbReference type="EMBL" id="CAH7671616.1"/>
    </source>
</evidence>
<dbReference type="GO" id="GO:0046872">
    <property type="term" value="F:metal ion binding"/>
    <property type="evidence" value="ECO:0007669"/>
    <property type="project" value="UniProtKB-KW"/>
</dbReference>
<comment type="similarity">
    <text evidence="3">Belongs to the cyclic nucleotide phosphodiesterase family.</text>
</comment>
<dbReference type="InterPro" id="IPR023174">
    <property type="entry name" value="PDEase_CS"/>
</dbReference>
<dbReference type="GO" id="GO:0007165">
    <property type="term" value="P:signal transduction"/>
    <property type="evidence" value="ECO:0007669"/>
    <property type="project" value="InterPro"/>
</dbReference>
<comment type="cofactor">
    <cofactor evidence="3">
        <name>a divalent metal cation</name>
        <dbReference type="ChEBI" id="CHEBI:60240"/>
    </cofactor>
    <text evidence="3">Binds 2 divalent metal cations per subunit. Site 1 may preferentially bind zinc ions, while site 2 has a preference for magnesium and/or manganese ions.</text>
</comment>
<organism evidence="6 7">
    <name type="scientific">Phakopsora pachyrhizi</name>
    <name type="common">Asian soybean rust disease fungus</name>
    <dbReference type="NCBI Taxonomy" id="170000"/>
    <lineage>
        <taxon>Eukaryota</taxon>
        <taxon>Fungi</taxon>
        <taxon>Dikarya</taxon>
        <taxon>Basidiomycota</taxon>
        <taxon>Pucciniomycotina</taxon>
        <taxon>Pucciniomycetes</taxon>
        <taxon>Pucciniales</taxon>
        <taxon>Phakopsoraceae</taxon>
        <taxon>Phakopsora</taxon>
    </lineage>
</organism>
<dbReference type="InterPro" id="IPR002073">
    <property type="entry name" value="PDEase_catalytic_dom"/>
</dbReference>
<evidence type="ECO:0000256" key="3">
    <source>
        <dbReference type="RuleBase" id="RU363067"/>
    </source>
</evidence>
<evidence type="ECO:0000256" key="2">
    <source>
        <dbReference type="ARBA" id="ARBA00022801"/>
    </source>
</evidence>
<evidence type="ECO:0000259" key="5">
    <source>
        <dbReference type="PROSITE" id="PS51845"/>
    </source>
</evidence>
<dbReference type="EMBL" id="CALTRL010001220">
    <property type="protein sequence ID" value="CAH7671616.1"/>
    <property type="molecule type" value="Genomic_DNA"/>
</dbReference>
<protein>
    <recommendedName>
        <fullName evidence="3">Phosphodiesterase</fullName>
        <ecNumber evidence="3">3.1.4.-</ecNumber>
    </recommendedName>
</protein>
<feature type="compositionally biased region" description="Acidic residues" evidence="4">
    <location>
        <begin position="215"/>
        <end position="227"/>
    </location>
</feature>
<dbReference type="SMART" id="SM00471">
    <property type="entry name" value="HDc"/>
    <property type="match status" value="1"/>
</dbReference>
<comment type="caution">
    <text evidence="6">The sequence shown here is derived from an EMBL/GenBank/DDBJ whole genome shotgun (WGS) entry which is preliminary data.</text>
</comment>
<dbReference type="SUPFAM" id="SSF109604">
    <property type="entry name" value="HD-domain/PDEase-like"/>
    <property type="match status" value="1"/>
</dbReference>
<dbReference type="Pfam" id="PF00233">
    <property type="entry name" value="PDEase_I"/>
    <property type="match status" value="1"/>
</dbReference>
<keyword evidence="1 3" id="KW-0479">Metal-binding</keyword>
<proteinExistence type="inferred from homology"/>
<dbReference type="PANTHER" id="PTHR11347">
    <property type="entry name" value="CYCLIC NUCLEOTIDE PHOSPHODIESTERASE"/>
    <property type="match status" value="1"/>
</dbReference>
<evidence type="ECO:0000256" key="1">
    <source>
        <dbReference type="ARBA" id="ARBA00022723"/>
    </source>
</evidence>
<keyword evidence="2 3" id="KW-0378">Hydrolase</keyword>
<feature type="region of interest" description="Disordered" evidence="4">
    <location>
        <begin position="209"/>
        <end position="228"/>
    </location>
</feature>
<dbReference type="Proteomes" id="UP001153365">
    <property type="component" value="Unassembled WGS sequence"/>
</dbReference>
<gene>
    <name evidence="6" type="ORF">PPACK8108_LOCUS6409</name>
</gene>
<dbReference type="Gene3D" id="1.10.1300.10">
    <property type="entry name" value="3'5'-cyclic nucleotide phosphodiesterase, catalytic domain"/>
    <property type="match status" value="1"/>
</dbReference>
<sequence length="628" mass="68845">MTVLSPYLTAPTTQPSPSSTSSTPTAMTPTPSSITQINSSSPSSPPFLPLVKIDACLVSGAERLTIPSSKTLSPFNRPPPLRPLRRMSSTGTKIELQPNTNPLERRLDLFGLHTSSLEGPLNDLVIGGECGLENRGEALGAQTTPNENWIAHHLSAVLQHSFTVSSPHPITSSPSAYSSTTNHNSSCPARRVLETLHNKLSLTSLSSFTASNTTTDDDEEEDEEADEACSQVSVGSICSYLKSSDSESLNFIGRSPVSFPSNFVPSSLPRSILHQMTSQPHSSTSRPVLLRVLNTWSFDANNLSPLQIRCSLHILLSVFIKYNHEFSQKLESMGVIRLEACLANLVRNLEAAYDPRNAYHNFRHAVDVVQAVYTILSHEGVVPSLDWVIRKETEGDESMNWHRQPIGRLGHALDDMTIWALLLAAAGHDVGHPGLSNAFMVNARTPIAYVFSDGAVLENFHRITFTRMLREHGFQKLVDGSIGFRRVLAGCVLATDMGRHFPIVEELKQLHCSWEALSAEQKITEEQVLSEKVLIAAGIIKCGDISNSSRPHPISLTWSSCLLSEWSRQAALEAELSLPISVVTLDRTEKKAQAKSQVGFTSLFALPLFTVMEQLSPGCKLINQFILR</sequence>
<reference evidence="6" key="1">
    <citation type="submission" date="2022-06" db="EMBL/GenBank/DDBJ databases">
        <authorList>
            <consortium name="SYNGENTA / RWTH Aachen University"/>
        </authorList>
    </citation>
    <scope>NUCLEOTIDE SEQUENCE</scope>
</reference>
<keyword evidence="7" id="KW-1185">Reference proteome</keyword>
<dbReference type="InterPro" id="IPR003607">
    <property type="entry name" value="HD/PDEase_dom"/>
</dbReference>
<dbReference type="AlphaFoldDB" id="A0AAV0AQU8"/>
<feature type="region of interest" description="Disordered" evidence="4">
    <location>
        <begin position="1"/>
        <end position="44"/>
    </location>
</feature>
<name>A0AAV0AQU8_PHAPC</name>
<dbReference type="PROSITE" id="PS00126">
    <property type="entry name" value="PDEASE_I_1"/>
    <property type="match status" value="1"/>
</dbReference>
<feature type="compositionally biased region" description="Low complexity" evidence="4">
    <location>
        <begin position="9"/>
        <end position="42"/>
    </location>
</feature>
<dbReference type="PROSITE" id="PS51845">
    <property type="entry name" value="PDEASE_I_2"/>
    <property type="match status" value="1"/>
</dbReference>
<dbReference type="InterPro" id="IPR036971">
    <property type="entry name" value="PDEase_catalytic_dom_sf"/>
</dbReference>
<dbReference type="GO" id="GO:0004114">
    <property type="term" value="F:3',5'-cyclic-nucleotide phosphodiesterase activity"/>
    <property type="evidence" value="ECO:0007669"/>
    <property type="project" value="InterPro"/>
</dbReference>
<evidence type="ECO:0000256" key="4">
    <source>
        <dbReference type="SAM" id="MobiDB-lite"/>
    </source>
</evidence>